<dbReference type="AlphaFoldDB" id="A0A3G8ZUG5"/>
<dbReference type="OrthoDB" id="9808939at2"/>
<dbReference type="InterPro" id="IPR048015">
    <property type="entry name" value="NTP-PPase_MazG-like_N"/>
</dbReference>
<dbReference type="CDD" id="cd11528">
    <property type="entry name" value="NTP-PPase_MazG_Nterm"/>
    <property type="match status" value="1"/>
</dbReference>
<name>A0A3G8ZUG5_9ACTN</name>
<sequence length="259" mass="27063">MAASEIPVHLPASPGVAPATGSSSVNVVGTSLLAAVAVMDRLRSAGGCAWDATQTSQSLLRYLVEECFELVQAIEDDDAVAIQEELGDVLLQVLFHSRIAAERPGGFDIDDVAKGLADKLTRRHPHVFAPESGVPLAGDTAVHQQFRWDELKKAEKGRDSALAGVAMAAPATALAGKLGARAAKSSLNVPLPDGDSLAAQIFRLAYEAGANGDDPETAVRALAKAHAERMLAAERTLKAERAPDSESTNRPENATDAAL</sequence>
<dbReference type="GO" id="GO:0046076">
    <property type="term" value="P:dTTP catabolic process"/>
    <property type="evidence" value="ECO:0007669"/>
    <property type="project" value="TreeGrafter"/>
</dbReference>
<dbReference type="GO" id="GO:0046061">
    <property type="term" value="P:dATP catabolic process"/>
    <property type="evidence" value="ECO:0007669"/>
    <property type="project" value="TreeGrafter"/>
</dbReference>
<dbReference type="GO" id="GO:0006203">
    <property type="term" value="P:dGTP catabolic process"/>
    <property type="evidence" value="ECO:0007669"/>
    <property type="project" value="TreeGrafter"/>
</dbReference>
<accession>A0A3G8ZUG5</accession>
<dbReference type="SUPFAM" id="SSF101386">
    <property type="entry name" value="all-alpha NTP pyrophosphatases"/>
    <property type="match status" value="1"/>
</dbReference>
<evidence type="ECO:0000313" key="3">
    <source>
        <dbReference type="EMBL" id="AZI57361.1"/>
    </source>
</evidence>
<reference evidence="3 4" key="2">
    <citation type="submission" date="2018-12" db="EMBL/GenBank/DDBJ databases">
        <title>Nakamurella antarcticus sp. nov., isolated from Antarctica South Shetland Islands soil.</title>
        <authorList>
            <person name="Peng F."/>
        </authorList>
    </citation>
    <scope>NUCLEOTIDE SEQUENCE [LARGE SCALE GENOMIC DNA]</scope>
    <source>
        <strain evidence="3 4">S14-144</strain>
    </source>
</reference>
<dbReference type="Proteomes" id="UP000268084">
    <property type="component" value="Chromosome"/>
</dbReference>
<dbReference type="GO" id="GO:0046052">
    <property type="term" value="P:UTP catabolic process"/>
    <property type="evidence" value="ECO:0007669"/>
    <property type="project" value="TreeGrafter"/>
</dbReference>
<dbReference type="Pfam" id="PF03819">
    <property type="entry name" value="MazG"/>
    <property type="match status" value="1"/>
</dbReference>
<dbReference type="GO" id="GO:0047429">
    <property type="term" value="F:nucleoside triphosphate diphosphatase activity"/>
    <property type="evidence" value="ECO:0007669"/>
    <property type="project" value="TreeGrafter"/>
</dbReference>
<reference evidence="3 4" key="1">
    <citation type="submission" date="2018-11" db="EMBL/GenBank/DDBJ databases">
        <authorList>
            <person name="Da X."/>
        </authorList>
    </citation>
    <scope>NUCLEOTIDE SEQUENCE [LARGE SCALE GENOMIC DNA]</scope>
    <source>
        <strain evidence="3 4">S14-144</strain>
    </source>
</reference>
<dbReference type="EMBL" id="CP034170">
    <property type="protein sequence ID" value="AZI57361.1"/>
    <property type="molecule type" value="Genomic_DNA"/>
</dbReference>
<dbReference type="PANTHER" id="PTHR30522:SF0">
    <property type="entry name" value="NUCLEOSIDE TRIPHOSPHATE PYROPHOSPHOHYDROLASE"/>
    <property type="match status" value="1"/>
</dbReference>
<dbReference type="GO" id="GO:0046047">
    <property type="term" value="P:TTP catabolic process"/>
    <property type="evidence" value="ECO:0007669"/>
    <property type="project" value="TreeGrafter"/>
</dbReference>
<feature type="domain" description="NTP pyrophosphohydrolase MazG-like" evidence="2">
    <location>
        <begin position="54"/>
        <end position="128"/>
    </location>
</feature>
<keyword evidence="3" id="KW-0378">Hydrolase</keyword>
<evidence type="ECO:0000313" key="4">
    <source>
        <dbReference type="Proteomes" id="UP000268084"/>
    </source>
</evidence>
<dbReference type="GO" id="GO:0006950">
    <property type="term" value="P:response to stress"/>
    <property type="evidence" value="ECO:0007669"/>
    <property type="project" value="UniProtKB-ARBA"/>
</dbReference>
<evidence type="ECO:0000259" key="2">
    <source>
        <dbReference type="Pfam" id="PF03819"/>
    </source>
</evidence>
<dbReference type="GO" id="GO:0046081">
    <property type="term" value="P:dUTP catabolic process"/>
    <property type="evidence" value="ECO:0007669"/>
    <property type="project" value="TreeGrafter"/>
</dbReference>
<dbReference type="InterPro" id="IPR011551">
    <property type="entry name" value="NTP_PyrPHydrolase_MazG"/>
</dbReference>
<feature type="compositionally biased region" description="Basic and acidic residues" evidence="1">
    <location>
        <begin position="233"/>
        <end position="249"/>
    </location>
</feature>
<dbReference type="InterPro" id="IPR004518">
    <property type="entry name" value="MazG-like_dom"/>
</dbReference>
<proteinExistence type="predicted"/>
<organism evidence="3 4">
    <name type="scientific">Nakamurella antarctica</name>
    <dbReference type="NCBI Taxonomy" id="1902245"/>
    <lineage>
        <taxon>Bacteria</taxon>
        <taxon>Bacillati</taxon>
        <taxon>Actinomycetota</taxon>
        <taxon>Actinomycetes</taxon>
        <taxon>Nakamurellales</taxon>
        <taxon>Nakamurellaceae</taxon>
        <taxon>Nakamurella</taxon>
    </lineage>
</organism>
<keyword evidence="4" id="KW-1185">Reference proteome</keyword>
<dbReference type="FunFam" id="1.10.287.1080:FF:000001">
    <property type="entry name" value="Nucleoside triphosphate pyrophosphohydrolase"/>
    <property type="match status" value="1"/>
</dbReference>
<gene>
    <name evidence="3" type="ORF">EH165_03485</name>
</gene>
<dbReference type="RefSeq" id="WP_124798046.1">
    <property type="nucleotide sequence ID" value="NZ_CP034170.1"/>
</dbReference>
<evidence type="ECO:0000256" key="1">
    <source>
        <dbReference type="SAM" id="MobiDB-lite"/>
    </source>
</evidence>
<feature type="region of interest" description="Disordered" evidence="1">
    <location>
        <begin position="233"/>
        <end position="259"/>
    </location>
</feature>
<protein>
    <submittedName>
        <fullName evidence="3">Nucleoside triphosphate pyrophosphohydrolase</fullName>
    </submittedName>
</protein>
<dbReference type="KEGG" id="nak:EH165_03485"/>
<dbReference type="PANTHER" id="PTHR30522">
    <property type="entry name" value="NUCLEOSIDE TRIPHOSPHATE PYROPHOSPHOHYDROLASE"/>
    <property type="match status" value="1"/>
</dbReference>
<dbReference type="Gene3D" id="1.10.287.1080">
    <property type="entry name" value="MazG-like"/>
    <property type="match status" value="1"/>
</dbReference>